<evidence type="ECO:0000313" key="2">
    <source>
        <dbReference type="EMBL" id="MDQ1033225.1"/>
    </source>
</evidence>
<dbReference type="Proteomes" id="UP001230328">
    <property type="component" value="Unassembled WGS sequence"/>
</dbReference>
<proteinExistence type="predicted"/>
<feature type="region of interest" description="Disordered" evidence="1">
    <location>
        <begin position="1"/>
        <end position="24"/>
    </location>
</feature>
<evidence type="ECO:0000313" key="3">
    <source>
        <dbReference type="Proteomes" id="UP001230328"/>
    </source>
</evidence>
<name>A0ABU0TBU0_9ACTN</name>
<comment type="caution">
    <text evidence="2">The sequence shown here is derived from an EMBL/GenBank/DDBJ whole genome shotgun (WGS) entry which is preliminary data.</text>
</comment>
<evidence type="ECO:0000256" key="1">
    <source>
        <dbReference type="SAM" id="MobiDB-lite"/>
    </source>
</evidence>
<protein>
    <submittedName>
        <fullName evidence="2">Uncharacterized protein</fullName>
    </submittedName>
</protein>
<gene>
    <name evidence="2" type="ORF">QF035_010807</name>
</gene>
<reference evidence="2 3" key="1">
    <citation type="submission" date="2023-07" db="EMBL/GenBank/DDBJ databases">
        <title>Comparative genomics of wheat-associated soil bacteria to identify genetic determinants of phenazine resistance.</title>
        <authorList>
            <person name="Mouncey N."/>
        </authorList>
    </citation>
    <scope>NUCLEOTIDE SEQUENCE [LARGE SCALE GENOMIC DNA]</scope>
    <source>
        <strain evidence="2 3">V2I4</strain>
    </source>
</reference>
<accession>A0ABU0TBU0</accession>
<sequence length="118" mass="12685">MTGAGALKDELADRGGPAALSRDADLPQVGLETARIHGGGIGDCAPLPSPSRSSTIRRCRRRWPNARLPTWGGTSTPMLLARSRHASAPLERYACPSVDAVARHVAQRDPAARRKRKR</sequence>
<feature type="region of interest" description="Disordered" evidence="1">
    <location>
        <begin position="37"/>
        <end position="56"/>
    </location>
</feature>
<keyword evidence="3" id="KW-1185">Reference proteome</keyword>
<organism evidence="2 3">
    <name type="scientific">Streptomyces umbrinus</name>
    <dbReference type="NCBI Taxonomy" id="67370"/>
    <lineage>
        <taxon>Bacteria</taxon>
        <taxon>Bacillati</taxon>
        <taxon>Actinomycetota</taxon>
        <taxon>Actinomycetes</taxon>
        <taxon>Kitasatosporales</taxon>
        <taxon>Streptomycetaceae</taxon>
        <taxon>Streptomyces</taxon>
        <taxon>Streptomyces phaeochromogenes group</taxon>
    </lineage>
</organism>
<dbReference type="EMBL" id="JAUSZI010000002">
    <property type="protein sequence ID" value="MDQ1033225.1"/>
    <property type="molecule type" value="Genomic_DNA"/>
</dbReference>